<dbReference type="Pfam" id="PF07679">
    <property type="entry name" value="I-set"/>
    <property type="match status" value="1"/>
</dbReference>
<reference evidence="5" key="1">
    <citation type="journal article" date="2021" name="Mol. Ecol. Resour.">
        <title>Apolygus lucorum genome provides insights into omnivorousness and mesophyll feeding.</title>
        <authorList>
            <person name="Liu Y."/>
            <person name="Liu H."/>
            <person name="Wang H."/>
            <person name="Huang T."/>
            <person name="Liu B."/>
            <person name="Yang B."/>
            <person name="Yin L."/>
            <person name="Li B."/>
            <person name="Zhang Y."/>
            <person name="Zhang S."/>
            <person name="Jiang F."/>
            <person name="Zhang X."/>
            <person name="Ren Y."/>
            <person name="Wang B."/>
            <person name="Wang S."/>
            <person name="Lu Y."/>
            <person name="Wu K."/>
            <person name="Fan W."/>
            <person name="Wang G."/>
        </authorList>
    </citation>
    <scope>NUCLEOTIDE SEQUENCE</scope>
    <source>
        <strain evidence="5">12Hb</strain>
    </source>
</reference>
<evidence type="ECO:0000313" key="6">
    <source>
        <dbReference type="Proteomes" id="UP000466442"/>
    </source>
</evidence>
<sequence>MAGRRTSVASNRLHSESTSNSTSRTGEIELVPSNSTAISPPHPPPKTFSLLLRKLHHPKNTPNFFLNSSVSDGTVVSCVEARTVFGSRFSSPFRHEHQNSLSPLPFAKVSFVLHHLYYCTGIPLFTDEQRNGRPDLKKDWVKAHHELGGTTTVVAGSRLELQCDATGGPLPQVEWFKGRLAVTRGLEEDNKIRGFGLGKVVTRYIVDCVTSDHEGEYSCQAVSGGKSAATESTLVVVEGTDSELLNSGDCPRTVAPRFTMFSPMTLQNIGNNVRVPCRAHGLPSPRIFWTKDGNLVDHPRFKFHEDGDMEIESVQWGDMGTYTCVAENSLGKESTSTFIYPMSTKE</sequence>
<comment type="caution">
    <text evidence="5">The sequence shown here is derived from an EMBL/GenBank/DDBJ whole genome shotgun (WGS) entry which is preliminary data.</text>
</comment>
<dbReference type="EMBL" id="WIXP02000013">
    <property type="protein sequence ID" value="KAF6201337.1"/>
    <property type="molecule type" value="Genomic_DNA"/>
</dbReference>
<feature type="compositionally biased region" description="Polar residues" evidence="3">
    <location>
        <begin position="7"/>
        <end position="25"/>
    </location>
</feature>
<feature type="region of interest" description="Disordered" evidence="3">
    <location>
        <begin position="1"/>
        <end position="27"/>
    </location>
</feature>
<dbReference type="InterPro" id="IPR013783">
    <property type="entry name" value="Ig-like_fold"/>
</dbReference>
<evidence type="ECO:0000256" key="3">
    <source>
        <dbReference type="SAM" id="MobiDB-lite"/>
    </source>
</evidence>
<dbReference type="Pfam" id="PF13927">
    <property type="entry name" value="Ig_3"/>
    <property type="match status" value="1"/>
</dbReference>
<evidence type="ECO:0000313" key="5">
    <source>
        <dbReference type="EMBL" id="KAF6201337.1"/>
    </source>
</evidence>
<accession>A0A8S9WX86</accession>
<protein>
    <recommendedName>
        <fullName evidence="4">Ig-like domain-containing protein</fullName>
    </recommendedName>
</protein>
<dbReference type="Gene3D" id="2.60.40.10">
    <property type="entry name" value="Immunoglobulins"/>
    <property type="match status" value="2"/>
</dbReference>
<dbReference type="Proteomes" id="UP000466442">
    <property type="component" value="Unassembled WGS sequence"/>
</dbReference>
<evidence type="ECO:0000256" key="2">
    <source>
        <dbReference type="ARBA" id="ARBA00023319"/>
    </source>
</evidence>
<organism evidence="5 6">
    <name type="scientific">Apolygus lucorum</name>
    <name type="common">Small green plant bug</name>
    <name type="synonym">Lygocoris lucorum</name>
    <dbReference type="NCBI Taxonomy" id="248454"/>
    <lineage>
        <taxon>Eukaryota</taxon>
        <taxon>Metazoa</taxon>
        <taxon>Ecdysozoa</taxon>
        <taxon>Arthropoda</taxon>
        <taxon>Hexapoda</taxon>
        <taxon>Insecta</taxon>
        <taxon>Pterygota</taxon>
        <taxon>Neoptera</taxon>
        <taxon>Paraneoptera</taxon>
        <taxon>Hemiptera</taxon>
        <taxon>Heteroptera</taxon>
        <taxon>Panheteroptera</taxon>
        <taxon>Cimicomorpha</taxon>
        <taxon>Miridae</taxon>
        <taxon>Mirini</taxon>
        <taxon>Apolygus</taxon>
    </lineage>
</organism>
<dbReference type="GO" id="GO:0098632">
    <property type="term" value="F:cell-cell adhesion mediator activity"/>
    <property type="evidence" value="ECO:0007669"/>
    <property type="project" value="TreeGrafter"/>
</dbReference>
<keyword evidence="1" id="KW-1015">Disulfide bond</keyword>
<feature type="domain" description="Ig-like" evidence="4">
    <location>
        <begin position="134"/>
        <end position="235"/>
    </location>
</feature>
<dbReference type="PANTHER" id="PTHR10075">
    <property type="entry name" value="BASIGIN RELATED"/>
    <property type="match status" value="1"/>
</dbReference>
<feature type="domain" description="Ig-like" evidence="4">
    <location>
        <begin position="256"/>
        <end position="340"/>
    </location>
</feature>
<dbReference type="GO" id="GO:0005886">
    <property type="term" value="C:plasma membrane"/>
    <property type="evidence" value="ECO:0007669"/>
    <property type="project" value="TreeGrafter"/>
</dbReference>
<dbReference type="InterPro" id="IPR013098">
    <property type="entry name" value="Ig_I-set"/>
</dbReference>
<evidence type="ECO:0000256" key="1">
    <source>
        <dbReference type="ARBA" id="ARBA00023157"/>
    </source>
</evidence>
<dbReference type="GO" id="GO:0007411">
    <property type="term" value="P:axon guidance"/>
    <property type="evidence" value="ECO:0007669"/>
    <property type="project" value="TreeGrafter"/>
</dbReference>
<gene>
    <name evidence="5" type="ORF">GE061_005785</name>
</gene>
<dbReference type="GO" id="GO:0030424">
    <property type="term" value="C:axon"/>
    <property type="evidence" value="ECO:0007669"/>
    <property type="project" value="TreeGrafter"/>
</dbReference>
<dbReference type="PROSITE" id="PS50835">
    <property type="entry name" value="IG_LIKE"/>
    <property type="match status" value="2"/>
</dbReference>
<dbReference type="SUPFAM" id="SSF48726">
    <property type="entry name" value="Immunoglobulin"/>
    <property type="match status" value="2"/>
</dbReference>
<dbReference type="InterPro" id="IPR003599">
    <property type="entry name" value="Ig_sub"/>
</dbReference>
<dbReference type="OrthoDB" id="6138780at2759"/>
<dbReference type="PANTHER" id="PTHR10075:SF109">
    <property type="entry name" value="NEURAL_ECTODERMAL DEVELOPMENT FACTOR IMP-L2"/>
    <property type="match status" value="1"/>
</dbReference>
<dbReference type="InterPro" id="IPR036179">
    <property type="entry name" value="Ig-like_dom_sf"/>
</dbReference>
<evidence type="ECO:0000259" key="4">
    <source>
        <dbReference type="PROSITE" id="PS50835"/>
    </source>
</evidence>
<dbReference type="AlphaFoldDB" id="A0A8S9WX86"/>
<dbReference type="GO" id="GO:0070593">
    <property type="term" value="P:dendrite self-avoidance"/>
    <property type="evidence" value="ECO:0007669"/>
    <property type="project" value="TreeGrafter"/>
</dbReference>
<dbReference type="SMART" id="SM00408">
    <property type="entry name" value="IGc2"/>
    <property type="match status" value="2"/>
</dbReference>
<dbReference type="InterPro" id="IPR003598">
    <property type="entry name" value="Ig_sub2"/>
</dbReference>
<keyword evidence="6" id="KW-1185">Reference proteome</keyword>
<dbReference type="FunFam" id="2.60.40.10:FF:000032">
    <property type="entry name" value="palladin isoform X1"/>
    <property type="match status" value="1"/>
</dbReference>
<dbReference type="GO" id="GO:0007156">
    <property type="term" value="P:homophilic cell adhesion via plasma membrane adhesion molecules"/>
    <property type="evidence" value="ECO:0007669"/>
    <property type="project" value="TreeGrafter"/>
</dbReference>
<dbReference type="SMART" id="SM00409">
    <property type="entry name" value="IG"/>
    <property type="match status" value="2"/>
</dbReference>
<keyword evidence="2" id="KW-0393">Immunoglobulin domain</keyword>
<name>A0A8S9WX86_APOLU</name>
<proteinExistence type="predicted"/>
<dbReference type="InterPro" id="IPR007110">
    <property type="entry name" value="Ig-like_dom"/>
</dbReference>